<dbReference type="PANTHER" id="PTHR38477">
    <property type="entry name" value="HYPOTHETICAL EXPORTED PROTEIN"/>
    <property type="match status" value="1"/>
</dbReference>
<comment type="caution">
    <text evidence="2">The sequence shown here is derived from an EMBL/GenBank/DDBJ whole genome shotgun (WGS) entry which is preliminary data.</text>
</comment>
<evidence type="ECO:0000313" key="2">
    <source>
        <dbReference type="EMBL" id="MDR6238365.1"/>
    </source>
</evidence>
<feature type="signal peptide" evidence="1">
    <location>
        <begin position="1"/>
        <end position="25"/>
    </location>
</feature>
<reference evidence="2" key="1">
    <citation type="submission" date="2023-07" db="EMBL/GenBank/DDBJ databases">
        <title>Genomic Encyclopedia of Type Strains, Phase IV (KMG-IV): sequencing the most valuable type-strain genomes for metagenomic binning, comparative biology and taxonomic classification.</title>
        <authorList>
            <person name="Goeker M."/>
        </authorList>
    </citation>
    <scope>NUCLEOTIDE SEQUENCE</scope>
    <source>
        <strain evidence="2">DSM 26174</strain>
    </source>
</reference>
<evidence type="ECO:0000256" key="1">
    <source>
        <dbReference type="SAM" id="SignalP"/>
    </source>
</evidence>
<dbReference type="PANTHER" id="PTHR38477:SF1">
    <property type="entry name" value="MUREIN L,D-TRANSPEPTIDASE CATALYTIC DOMAIN FAMILY PROTEIN"/>
    <property type="match status" value="1"/>
</dbReference>
<gene>
    <name evidence="2" type="ORF">HNQ88_001341</name>
</gene>
<dbReference type="Pfam" id="PF13645">
    <property type="entry name" value="YkuD_2"/>
    <property type="match status" value="1"/>
</dbReference>
<dbReference type="EMBL" id="JAVDQD010000001">
    <property type="protein sequence ID" value="MDR6238365.1"/>
    <property type="molecule type" value="Genomic_DNA"/>
</dbReference>
<protein>
    <recommendedName>
        <fullName evidence="4">L,D-transpeptidase catalytic domain</fullName>
    </recommendedName>
</protein>
<accession>A0AAE3XLX7</accession>
<proteinExistence type="predicted"/>
<evidence type="ECO:0008006" key="4">
    <source>
        <dbReference type="Google" id="ProtNLM"/>
    </source>
</evidence>
<dbReference type="Proteomes" id="UP001185092">
    <property type="component" value="Unassembled WGS sequence"/>
</dbReference>
<sequence length="226" mass="25369">MIKNKGLKKIAIIVTILVSSFVSFSLDNPSPENCSSIYGRIFEKGEIKYEAFQKAVSGYSALNNDGMINNDSIMTIIDFDQPSTSERLFVIDLKNEKILYKTLVAHGKNSGNNYAEKFSNTNGSHQSSLGFYLTGETYYGKYGLSLRLDGLEKGINDKARERAVVMHAANYVSDDFIKKYKRLGRSFGCPAIPFAMQKKIIPAIKNKSLLYIHKNSSEYEQESIII</sequence>
<feature type="chain" id="PRO_5041931309" description="L,D-transpeptidase catalytic domain" evidence="1">
    <location>
        <begin position="26"/>
        <end position="226"/>
    </location>
</feature>
<keyword evidence="3" id="KW-1185">Reference proteome</keyword>
<dbReference type="RefSeq" id="WP_309937851.1">
    <property type="nucleotide sequence ID" value="NZ_AP025305.1"/>
</dbReference>
<evidence type="ECO:0000313" key="3">
    <source>
        <dbReference type="Proteomes" id="UP001185092"/>
    </source>
</evidence>
<dbReference type="AlphaFoldDB" id="A0AAE3XLX7"/>
<keyword evidence="1" id="KW-0732">Signal</keyword>
<organism evidence="2 3">
    <name type="scientific">Aureibacter tunicatorum</name>
    <dbReference type="NCBI Taxonomy" id="866807"/>
    <lineage>
        <taxon>Bacteria</taxon>
        <taxon>Pseudomonadati</taxon>
        <taxon>Bacteroidota</taxon>
        <taxon>Cytophagia</taxon>
        <taxon>Cytophagales</taxon>
        <taxon>Persicobacteraceae</taxon>
        <taxon>Aureibacter</taxon>
    </lineage>
</organism>
<name>A0AAE3XLX7_9BACT</name>
<dbReference type="InterPro" id="IPR032676">
    <property type="entry name" value="YkuD_2"/>
</dbReference>